<dbReference type="EMBL" id="JBHTGP010000035">
    <property type="protein sequence ID" value="MFD0692084.1"/>
    <property type="molecule type" value="Genomic_DNA"/>
</dbReference>
<protein>
    <submittedName>
        <fullName evidence="1">Winged helix DNA-binding domain-containing protein</fullName>
    </submittedName>
</protein>
<dbReference type="Pfam" id="PF06224">
    <property type="entry name" value="AlkZ-like"/>
    <property type="match status" value="1"/>
</dbReference>
<reference evidence="2" key="1">
    <citation type="journal article" date="2019" name="Int. J. Syst. Evol. Microbiol.">
        <title>The Global Catalogue of Microorganisms (GCM) 10K type strain sequencing project: providing services to taxonomists for standard genome sequencing and annotation.</title>
        <authorList>
            <consortium name="The Broad Institute Genomics Platform"/>
            <consortium name="The Broad Institute Genome Sequencing Center for Infectious Disease"/>
            <person name="Wu L."/>
            <person name="Ma J."/>
        </authorList>
    </citation>
    <scope>NUCLEOTIDE SEQUENCE [LARGE SCALE GENOMIC DNA]</scope>
    <source>
        <strain evidence="2">JCM 9371</strain>
    </source>
</reference>
<dbReference type="PANTHER" id="PTHR38479">
    <property type="entry name" value="LMO0824 PROTEIN"/>
    <property type="match status" value="1"/>
</dbReference>
<accession>A0ABW2Y141</accession>
<dbReference type="GO" id="GO:0003677">
    <property type="term" value="F:DNA binding"/>
    <property type="evidence" value="ECO:0007669"/>
    <property type="project" value="UniProtKB-KW"/>
</dbReference>
<dbReference type="PANTHER" id="PTHR38479:SF2">
    <property type="entry name" value="WINGED HELIX DNA-BINDING DOMAIN-CONTAINING PROTEIN"/>
    <property type="match status" value="1"/>
</dbReference>
<comment type="caution">
    <text evidence="1">The sequence shown here is derived from an EMBL/GenBank/DDBJ whole genome shotgun (WGS) entry which is preliminary data.</text>
</comment>
<organism evidence="1 2">
    <name type="scientific">Actinomadura fibrosa</name>
    <dbReference type="NCBI Taxonomy" id="111802"/>
    <lineage>
        <taxon>Bacteria</taxon>
        <taxon>Bacillati</taxon>
        <taxon>Actinomycetota</taxon>
        <taxon>Actinomycetes</taxon>
        <taxon>Streptosporangiales</taxon>
        <taxon>Thermomonosporaceae</taxon>
        <taxon>Actinomadura</taxon>
    </lineage>
</organism>
<dbReference type="InterPro" id="IPR009351">
    <property type="entry name" value="AlkZ-like"/>
</dbReference>
<gene>
    <name evidence="1" type="ORF">ACFQZM_46880</name>
</gene>
<evidence type="ECO:0000313" key="2">
    <source>
        <dbReference type="Proteomes" id="UP001597063"/>
    </source>
</evidence>
<dbReference type="Proteomes" id="UP001597063">
    <property type="component" value="Unassembled WGS sequence"/>
</dbReference>
<dbReference type="RefSeq" id="WP_131762559.1">
    <property type="nucleotide sequence ID" value="NZ_CAACUY010000235.1"/>
</dbReference>
<keyword evidence="2" id="KW-1185">Reference proteome</keyword>
<keyword evidence="1" id="KW-0238">DNA-binding</keyword>
<name>A0ABW2Y141_9ACTN</name>
<proteinExistence type="predicted"/>
<sequence>MARVLDRRTLSRTALERQLLLERSAMPVIEAVQRLVALQAQDPNLPYYSLWTRLDGFRQEDFTGRLVDRSVVRGPLLRGTQHVAAAADYRWVRPLVEPILRAGRQAAFGRVSVGWDLDELAAEVRGLLKGRTLTRPQLAKALAERWPDRDRQALGWSAQALVPVVHPPPSGTWNTHGATPFVLADEWIGPLEDGVAAERLVRRYLGAFGPASAKDFQMWSGLRRMDEVFERLRPGLQKYRDENGVELFDLPEAAPAEDGRPAPVRFLGDLDNLMLAYADRSRLMTAEQRKVICVGAWVKPTLLVDGRVRGIWRIEHDRKAGRAGLGVELFEPLRDEGEVRAEAARLLEFAAPEGEHEVRVGMFGTS</sequence>
<evidence type="ECO:0000313" key="1">
    <source>
        <dbReference type="EMBL" id="MFD0692084.1"/>
    </source>
</evidence>